<evidence type="ECO:0000313" key="1">
    <source>
        <dbReference type="EMBL" id="PWJ53490.1"/>
    </source>
</evidence>
<dbReference type="SUPFAM" id="SSF48498">
    <property type="entry name" value="Tetracyclin repressor-like, C-terminal domain"/>
    <property type="match status" value="1"/>
</dbReference>
<dbReference type="RefSeq" id="WP_146211159.1">
    <property type="nucleotide sequence ID" value="NZ_QGDQ01000012.1"/>
</dbReference>
<dbReference type="Gene3D" id="1.10.357.10">
    <property type="entry name" value="Tetracycline Repressor, domain 2"/>
    <property type="match status" value="1"/>
</dbReference>
<dbReference type="EMBL" id="QGDQ01000012">
    <property type="protein sequence ID" value="PWJ53490.1"/>
    <property type="molecule type" value="Genomic_DNA"/>
</dbReference>
<dbReference type="OrthoDB" id="329481at2"/>
<dbReference type="InterPro" id="IPR009057">
    <property type="entry name" value="Homeodomain-like_sf"/>
</dbReference>
<comment type="caution">
    <text evidence="1">The sequence shown here is derived from an EMBL/GenBank/DDBJ whole genome shotgun (WGS) entry which is preliminary data.</text>
</comment>
<accession>A0A316A921</accession>
<dbReference type="InterPro" id="IPR036271">
    <property type="entry name" value="Tet_transcr_reg_TetR-rel_C_sf"/>
</dbReference>
<name>A0A316A921_9ACTN</name>
<organism evidence="1 2">
    <name type="scientific">Quadrisphaera granulorum</name>
    <dbReference type="NCBI Taxonomy" id="317664"/>
    <lineage>
        <taxon>Bacteria</taxon>
        <taxon>Bacillati</taxon>
        <taxon>Actinomycetota</taxon>
        <taxon>Actinomycetes</taxon>
        <taxon>Kineosporiales</taxon>
        <taxon>Kineosporiaceae</taxon>
        <taxon>Quadrisphaera</taxon>
    </lineage>
</organism>
<evidence type="ECO:0000313" key="2">
    <source>
        <dbReference type="Proteomes" id="UP000245469"/>
    </source>
</evidence>
<dbReference type="AlphaFoldDB" id="A0A316A921"/>
<keyword evidence="2" id="KW-1185">Reference proteome</keyword>
<sequence length="196" mass="20971">MRRLREDRPRLSRELIVATGLDLARANEEPTLGAVSRRIGVHISSLYDHVTDRADLVNAMRAATASEMTDASLPSEWEALLRLLAVSMGRVFATYPGAIVSFAMTPLPESSESPVDHAFDALVAAMEADGIPAQRAEAGVRALNALMLGLALDSLDPDTDPTGTETARQVGVDGLIAALRAYETPDVGSDHRTPPR</sequence>
<dbReference type="SUPFAM" id="SSF46689">
    <property type="entry name" value="Homeodomain-like"/>
    <property type="match status" value="1"/>
</dbReference>
<proteinExistence type="predicted"/>
<protein>
    <recommendedName>
        <fullName evidence="3">TetR family transcriptional regulator</fullName>
    </recommendedName>
</protein>
<gene>
    <name evidence="1" type="ORF">BXY45_11260</name>
</gene>
<evidence type="ECO:0008006" key="3">
    <source>
        <dbReference type="Google" id="ProtNLM"/>
    </source>
</evidence>
<dbReference type="Proteomes" id="UP000245469">
    <property type="component" value="Unassembled WGS sequence"/>
</dbReference>
<reference evidence="1 2" key="1">
    <citation type="submission" date="2018-03" db="EMBL/GenBank/DDBJ databases">
        <title>Genomic Encyclopedia of Archaeal and Bacterial Type Strains, Phase II (KMG-II): from individual species to whole genera.</title>
        <authorList>
            <person name="Goeker M."/>
        </authorList>
    </citation>
    <scope>NUCLEOTIDE SEQUENCE [LARGE SCALE GENOMIC DNA]</scope>
    <source>
        <strain evidence="1 2">DSM 44889</strain>
    </source>
</reference>